<protein>
    <recommendedName>
        <fullName evidence="3">DUF2946 domain-containing protein</fullName>
    </recommendedName>
</protein>
<evidence type="ECO:0000313" key="1">
    <source>
        <dbReference type="EMBL" id="PXX06468.1"/>
    </source>
</evidence>
<dbReference type="InterPro" id="IPR021333">
    <property type="entry name" value="DUF2946"/>
</dbReference>
<reference evidence="1 2" key="1">
    <citation type="submission" date="2018-05" db="EMBL/GenBank/DDBJ databases">
        <title>Genomic Encyclopedia of Type Strains, Phase IV (KMG-V): Genome sequencing to study the core and pangenomes of soil and plant-associated prokaryotes.</title>
        <authorList>
            <person name="Whitman W."/>
        </authorList>
    </citation>
    <scope>NUCLEOTIDE SEQUENCE [LARGE SCALE GENOMIC DNA]</scope>
    <source>
        <strain evidence="1 2">SIr-6563</strain>
    </source>
</reference>
<comment type="caution">
    <text evidence="1">The sequence shown here is derived from an EMBL/GenBank/DDBJ whole genome shotgun (WGS) entry which is preliminary data.</text>
</comment>
<keyword evidence="2" id="KW-1185">Reference proteome</keyword>
<evidence type="ECO:0008006" key="3">
    <source>
        <dbReference type="Google" id="ProtNLM"/>
    </source>
</evidence>
<dbReference type="Proteomes" id="UP000247515">
    <property type="component" value="Unassembled WGS sequence"/>
</dbReference>
<dbReference type="EMBL" id="QJJV01000035">
    <property type="protein sequence ID" value="PXX06468.1"/>
    <property type="molecule type" value="Genomic_DNA"/>
</dbReference>
<organism evidence="1 2">
    <name type="scientific">Paraburkholderia tropica</name>
    <dbReference type="NCBI Taxonomy" id="92647"/>
    <lineage>
        <taxon>Bacteria</taxon>
        <taxon>Pseudomonadati</taxon>
        <taxon>Pseudomonadota</taxon>
        <taxon>Betaproteobacteria</taxon>
        <taxon>Burkholderiales</taxon>
        <taxon>Burkholderiaceae</taxon>
        <taxon>Paraburkholderia</taxon>
    </lineage>
</organism>
<dbReference type="Pfam" id="PF11162">
    <property type="entry name" value="DUF2946"/>
    <property type="match status" value="1"/>
</dbReference>
<gene>
    <name evidence="1" type="ORF">C7400_13571</name>
</gene>
<accession>A0ABX5MD86</accession>
<name>A0ABX5MD86_9BURK</name>
<proteinExistence type="predicted"/>
<evidence type="ECO:0000313" key="2">
    <source>
        <dbReference type="Proteomes" id="UP000247515"/>
    </source>
</evidence>
<sequence length="143" mass="15268">MSLVRVHIRYRNVERVSYHARMTALARTRKQLGTWLALLAMCLIVFAPLVSQMRASARAASPDAALCSAGPPIHSHAAVADDPLAACGYCNLLATPSAPPPLAPSVAQWLPLFAAVVVMPALRADFPTLPYFAGYPRAPPSAH</sequence>